<gene>
    <name evidence="2" type="ORF">AVEN_14247_1</name>
</gene>
<evidence type="ECO:0000313" key="2">
    <source>
        <dbReference type="EMBL" id="GBM53231.1"/>
    </source>
</evidence>
<evidence type="ECO:0000313" key="3">
    <source>
        <dbReference type="Proteomes" id="UP000499080"/>
    </source>
</evidence>
<reference evidence="2 3" key="1">
    <citation type="journal article" date="2019" name="Sci. Rep.">
        <title>Orb-weaving spider Araneus ventricosus genome elucidates the spidroin gene catalogue.</title>
        <authorList>
            <person name="Kono N."/>
            <person name="Nakamura H."/>
            <person name="Ohtoshi R."/>
            <person name="Moran D.A.P."/>
            <person name="Shinohara A."/>
            <person name="Yoshida Y."/>
            <person name="Fujiwara M."/>
            <person name="Mori M."/>
            <person name="Tomita M."/>
            <person name="Arakawa K."/>
        </authorList>
    </citation>
    <scope>NUCLEOTIDE SEQUENCE [LARGE SCALE GENOMIC DNA]</scope>
</reference>
<name>A0A4Y2GIQ5_ARAVE</name>
<evidence type="ECO:0000256" key="1">
    <source>
        <dbReference type="SAM" id="MobiDB-lite"/>
    </source>
</evidence>
<accession>A0A4Y2GIQ5</accession>
<feature type="region of interest" description="Disordered" evidence="1">
    <location>
        <begin position="22"/>
        <end position="72"/>
    </location>
</feature>
<protein>
    <submittedName>
        <fullName evidence="2">Uncharacterized protein</fullName>
    </submittedName>
</protein>
<dbReference type="Proteomes" id="UP000499080">
    <property type="component" value="Unassembled WGS sequence"/>
</dbReference>
<keyword evidence="3" id="KW-1185">Reference proteome</keyword>
<dbReference type="AlphaFoldDB" id="A0A4Y2GIQ5"/>
<organism evidence="2 3">
    <name type="scientific">Araneus ventricosus</name>
    <name type="common">Orbweaver spider</name>
    <name type="synonym">Epeira ventricosa</name>
    <dbReference type="NCBI Taxonomy" id="182803"/>
    <lineage>
        <taxon>Eukaryota</taxon>
        <taxon>Metazoa</taxon>
        <taxon>Ecdysozoa</taxon>
        <taxon>Arthropoda</taxon>
        <taxon>Chelicerata</taxon>
        <taxon>Arachnida</taxon>
        <taxon>Araneae</taxon>
        <taxon>Araneomorphae</taxon>
        <taxon>Entelegynae</taxon>
        <taxon>Araneoidea</taxon>
        <taxon>Araneidae</taxon>
        <taxon>Araneus</taxon>
    </lineage>
</organism>
<comment type="caution">
    <text evidence="2">The sequence shown here is derived from an EMBL/GenBank/DDBJ whole genome shotgun (WGS) entry which is preliminary data.</text>
</comment>
<sequence>MKFRCRRLQYFLYFVDEKVKNGRPGALADKNLSPPENCDPNGISAQCAEGSGDLSGRNTKDPPVIPVKTFSPDGWPLGSHSERRTLPLAMLYFGS</sequence>
<dbReference type="EMBL" id="BGPR01001410">
    <property type="protein sequence ID" value="GBM53231.1"/>
    <property type="molecule type" value="Genomic_DNA"/>
</dbReference>
<proteinExistence type="predicted"/>